<name>A0AAW8JF72_9GAMM</name>
<dbReference type="SUPFAM" id="SSF51316">
    <property type="entry name" value="Mss4-like"/>
    <property type="match status" value="1"/>
</dbReference>
<evidence type="ECO:0000256" key="4">
    <source>
        <dbReference type="ARBA" id="ARBA00023239"/>
    </source>
</evidence>
<protein>
    <submittedName>
        <fullName evidence="6">GFA family protein</fullName>
    </submittedName>
</protein>
<gene>
    <name evidence="6" type="ORF">RFH51_01000</name>
</gene>
<comment type="caution">
    <text evidence="6">The sequence shown here is derived from an EMBL/GenBank/DDBJ whole genome shotgun (WGS) entry which is preliminary data.</text>
</comment>
<feature type="domain" description="CENP-V/GFA" evidence="5">
    <location>
        <begin position="3"/>
        <end position="134"/>
    </location>
</feature>
<dbReference type="AlphaFoldDB" id="A0AAW8JF72"/>
<evidence type="ECO:0000313" key="7">
    <source>
        <dbReference type="Proteomes" id="UP001243195"/>
    </source>
</evidence>
<proteinExistence type="inferred from homology"/>
<dbReference type="PROSITE" id="PS51891">
    <property type="entry name" value="CENP_V_GFA"/>
    <property type="match status" value="1"/>
</dbReference>
<dbReference type="GO" id="GO:0046872">
    <property type="term" value="F:metal ion binding"/>
    <property type="evidence" value="ECO:0007669"/>
    <property type="project" value="UniProtKB-KW"/>
</dbReference>
<keyword evidence="3" id="KW-0862">Zinc</keyword>
<evidence type="ECO:0000256" key="1">
    <source>
        <dbReference type="ARBA" id="ARBA00005495"/>
    </source>
</evidence>
<dbReference type="EMBL" id="JAVIDA010000001">
    <property type="protein sequence ID" value="MDQ9070047.1"/>
    <property type="molecule type" value="Genomic_DNA"/>
</dbReference>
<evidence type="ECO:0000256" key="2">
    <source>
        <dbReference type="ARBA" id="ARBA00022723"/>
    </source>
</evidence>
<evidence type="ECO:0000256" key="3">
    <source>
        <dbReference type="ARBA" id="ARBA00022833"/>
    </source>
</evidence>
<accession>A0AAW8JF72</accession>
<dbReference type="PANTHER" id="PTHR33337:SF40">
    <property type="entry name" value="CENP-V_GFA DOMAIN-CONTAINING PROTEIN-RELATED"/>
    <property type="match status" value="1"/>
</dbReference>
<keyword evidence="2" id="KW-0479">Metal-binding</keyword>
<dbReference type="Proteomes" id="UP001243195">
    <property type="component" value="Unassembled WGS sequence"/>
</dbReference>
<evidence type="ECO:0000259" key="5">
    <source>
        <dbReference type="PROSITE" id="PS51891"/>
    </source>
</evidence>
<dbReference type="Gene3D" id="3.90.1590.10">
    <property type="entry name" value="glutathione-dependent formaldehyde- activating enzyme (gfa)"/>
    <property type="match status" value="1"/>
</dbReference>
<sequence>MMLSGQCLCESIKFQVLKEIDVIYQCHCSLCRKQSGTHANHATMIHQDDFKWLNDLKCIQTYKKATGFTSSFCKTCGSPVPNQIGNTSCIWIPLGLLEQPIYPTKRLNFCTSSQANWENLVKSNQEFASLPDWDFLEKVFK</sequence>
<dbReference type="GO" id="GO:0016846">
    <property type="term" value="F:carbon-sulfur lyase activity"/>
    <property type="evidence" value="ECO:0007669"/>
    <property type="project" value="InterPro"/>
</dbReference>
<dbReference type="Pfam" id="PF04828">
    <property type="entry name" value="GFA"/>
    <property type="match status" value="1"/>
</dbReference>
<organism evidence="6 7">
    <name type="scientific">Acinetobacter gerneri</name>
    <dbReference type="NCBI Taxonomy" id="202952"/>
    <lineage>
        <taxon>Bacteria</taxon>
        <taxon>Pseudomonadati</taxon>
        <taxon>Pseudomonadota</taxon>
        <taxon>Gammaproteobacteria</taxon>
        <taxon>Moraxellales</taxon>
        <taxon>Moraxellaceae</taxon>
        <taxon>Acinetobacter</taxon>
    </lineage>
</organism>
<comment type="similarity">
    <text evidence="1">Belongs to the Gfa family.</text>
</comment>
<reference evidence="6" key="1">
    <citation type="submission" date="2023-08" db="EMBL/GenBank/DDBJ databases">
        <title>Emergence of clinically-relevant ST2 carbapenem-resistant Acinetobacter baumannii strains in hospital sewages in Zhejiang, East of China.</title>
        <authorList>
            <person name="Kaichao C."/>
            <person name="Zhang R."/>
        </authorList>
    </citation>
    <scope>NUCLEOTIDE SEQUENCE</scope>
    <source>
        <strain evidence="6">M-SY-60</strain>
    </source>
</reference>
<dbReference type="InterPro" id="IPR011057">
    <property type="entry name" value="Mss4-like_sf"/>
</dbReference>
<dbReference type="PANTHER" id="PTHR33337">
    <property type="entry name" value="GFA DOMAIN-CONTAINING PROTEIN"/>
    <property type="match status" value="1"/>
</dbReference>
<dbReference type="InterPro" id="IPR006913">
    <property type="entry name" value="CENP-V/GFA"/>
</dbReference>
<keyword evidence="4" id="KW-0456">Lyase</keyword>
<evidence type="ECO:0000313" key="6">
    <source>
        <dbReference type="EMBL" id="MDQ9070047.1"/>
    </source>
</evidence>